<feature type="chain" id="PRO_5018223251" description="Protein GltF" evidence="1">
    <location>
        <begin position="23"/>
        <end position="206"/>
    </location>
</feature>
<feature type="signal peptide" evidence="1">
    <location>
        <begin position="1"/>
        <end position="22"/>
    </location>
</feature>
<dbReference type="RefSeq" id="WP_064054822.1">
    <property type="nucleotide sequence ID" value="NZ_RBPW01000184.1"/>
</dbReference>
<name>A0A3M4AY11_PSEMA</name>
<evidence type="ECO:0008006" key="4">
    <source>
        <dbReference type="Google" id="ProtNLM"/>
    </source>
</evidence>
<sequence length="206" mass="21885">MKPLSRLLSSCLMIGFAAPALAASTTDLTVKGLIVPSACTPSLSSVGLVDHGKISVGDLKPTAITYLPPISVQLSVDCEAKTLLALMPTDNRKASGIGPYNYGIGLVDGKKLGAYSLVYDNVLADGETPRMLMSWDSGTTWQSADDSDMWDFFLSVGDVAGPRIPVPVQNLSMDLSIRTYIHPTQNLPVAQEMIIDGSATIAVHYL</sequence>
<dbReference type="AlphaFoldDB" id="A0A3M4AY11"/>
<dbReference type="Pfam" id="PF06551">
    <property type="entry name" value="DUF1120"/>
    <property type="match status" value="1"/>
</dbReference>
<keyword evidence="1" id="KW-0732">Signal</keyword>
<reference evidence="2 3" key="1">
    <citation type="submission" date="2018-08" db="EMBL/GenBank/DDBJ databases">
        <title>Recombination of ecologically and evolutionarily significant loci maintains genetic cohesion in the Pseudomonas syringae species complex.</title>
        <authorList>
            <person name="Dillon M."/>
            <person name="Thakur S."/>
            <person name="Almeida R.N.D."/>
            <person name="Weir B.S."/>
            <person name="Guttman D.S."/>
        </authorList>
    </citation>
    <scope>NUCLEOTIDE SEQUENCE [LARGE SCALE GENOMIC DNA]</scope>
    <source>
        <strain evidence="2 3">ICMP 3555</strain>
    </source>
</reference>
<proteinExistence type="predicted"/>
<evidence type="ECO:0000256" key="1">
    <source>
        <dbReference type="SAM" id="SignalP"/>
    </source>
</evidence>
<evidence type="ECO:0000313" key="3">
    <source>
        <dbReference type="Proteomes" id="UP000276587"/>
    </source>
</evidence>
<dbReference type="InterPro" id="IPR010546">
    <property type="entry name" value="DUF1120"/>
</dbReference>
<gene>
    <name evidence="2" type="ORF">ALQ29_04340</name>
</gene>
<accession>A0A3M4AY11</accession>
<organism evidence="2 3">
    <name type="scientific">Pseudomonas marginalis pv. marginalis</name>
    <dbReference type="NCBI Taxonomy" id="97473"/>
    <lineage>
        <taxon>Bacteria</taxon>
        <taxon>Pseudomonadati</taxon>
        <taxon>Pseudomonadota</taxon>
        <taxon>Gammaproteobacteria</taxon>
        <taxon>Pseudomonadales</taxon>
        <taxon>Pseudomonadaceae</taxon>
        <taxon>Pseudomonas</taxon>
    </lineage>
</organism>
<evidence type="ECO:0000313" key="2">
    <source>
        <dbReference type="EMBL" id="RMP11819.1"/>
    </source>
</evidence>
<dbReference type="Proteomes" id="UP000276587">
    <property type="component" value="Unassembled WGS sequence"/>
</dbReference>
<protein>
    <recommendedName>
        <fullName evidence="4">Protein GltF</fullName>
    </recommendedName>
</protein>
<keyword evidence="3" id="KW-1185">Reference proteome</keyword>
<dbReference type="EMBL" id="RBQF01000097">
    <property type="protein sequence ID" value="RMP11819.1"/>
    <property type="molecule type" value="Genomic_DNA"/>
</dbReference>
<comment type="caution">
    <text evidence="2">The sequence shown here is derived from an EMBL/GenBank/DDBJ whole genome shotgun (WGS) entry which is preliminary data.</text>
</comment>